<keyword evidence="4" id="KW-1185">Reference proteome</keyword>
<evidence type="ECO:0000313" key="4">
    <source>
        <dbReference type="Proteomes" id="UP000606003"/>
    </source>
</evidence>
<proteinExistence type="predicted"/>
<keyword evidence="1" id="KW-0732">Signal</keyword>
<organism evidence="3 4">
    <name type="scientific">Hymenobacter armeniacus</name>
    <dbReference type="NCBI Taxonomy" id="2771358"/>
    <lineage>
        <taxon>Bacteria</taxon>
        <taxon>Pseudomonadati</taxon>
        <taxon>Bacteroidota</taxon>
        <taxon>Cytophagia</taxon>
        <taxon>Cytophagales</taxon>
        <taxon>Hymenobacteraceae</taxon>
        <taxon>Hymenobacter</taxon>
    </lineage>
</organism>
<gene>
    <name evidence="3" type="ORF">IC234_17395</name>
</gene>
<evidence type="ECO:0000256" key="1">
    <source>
        <dbReference type="SAM" id="SignalP"/>
    </source>
</evidence>
<protein>
    <submittedName>
        <fullName evidence="3">GWxTD domain-containing protein</fullName>
    </submittedName>
</protein>
<comment type="caution">
    <text evidence="3">The sequence shown here is derived from an EMBL/GenBank/DDBJ whole genome shotgun (WGS) entry which is preliminary data.</text>
</comment>
<dbReference type="NCBIfam" id="TIGR04514">
    <property type="entry name" value="GWxTD_dom"/>
    <property type="match status" value="1"/>
</dbReference>
<reference evidence="3 4" key="1">
    <citation type="submission" date="2020-09" db="EMBL/GenBank/DDBJ databases">
        <authorList>
            <person name="Kim M.K."/>
        </authorList>
    </citation>
    <scope>NUCLEOTIDE SEQUENCE [LARGE SCALE GENOMIC DNA]</scope>
    <source>
        <strain evidence="3 4">BT189</strain>
    </source>
</reference>
<feature type="chain" id="PRO_5046383602" evidence="1">
    <location>
        <begin position="23"/>
        <end position="429"/>
    </location>
</feature>
<dbReference type="EMBL" id="JACXAC010000005">
    <property type="protein sequence ID" value="MBD2723907.1"/>
    <property type="molecule type" value="Genomic_DNA"/>
</dbReference>
<sequence length="429" mass="48256">MKRNFVLSLIGCLLLATLAANVARQPLAPRPDYAGLYRDVARLDVDTRREGDSLRFYLRLPPPARLGPGHPLRLTAWPSYEARQPLWQDSVPRRQQHAIPFPDGVRLSFCVAASRLPTGTVLQFNTTLPDAKDDYQEPTTTAWLRLTEALLARPFVLVDSVGQPLLRRYVQAGESFGVDSYGLYQPVRWKRYAVNPTPALPPMTNPAAMPAGPRTLPVLDSAETRPGQPLRFEEPGLYALRVGSRSTRPPVLAVLMAPNRYPELTTAAELIEPLRYLTTSQERKKLTDAPDPKRAVDRFWLDIAQGNQNLGKELIRRYYGRVMAANELFAAHKAGWLTDRGLLYVVMGPPPSVRRLFDGEERWFYPEAGLGGGGVTFSFRPRPSTFAPDYYELVRRPEYELLWYAAVEKWRTPPTALTGPNVPSDLPAR</sequence>
<evidence type="ECO:0000259" key="2">
    <source>
        <dbReference type="Pfam" id="PF20094"/>
    </source>
</evidence>
<feature type="domain" description="GWxTD" evidence="2">
    <location>
        <begin position="236"/>
        <end position="412"/>
    </location>
</feature>
<evidence type="ECO:0000313" key="3">
    <source>
        <dbReference type="EMBL" id="MBD2723907.1"/>
    </source>
</evidence>
<accession>A0ABR8JVB3</accession>
<dbReference type="RefSeq" id="WP_190927075.1">
    <property type="nucleotide sequence ID" value="NZ_JACXAC010000005.1"/>
</dbReference>
<dbReference type="Proteomes" id="UP000606003">
    <property type="component" value="Unassembled WGS sequence"/>
</dbReference>
<feature type="signal peptide" evidence="1">
    <location>
        <begin position="1"/>
        <end position="22"/>
    </location>
</feature>
<dbReference type="Pfam" id="PF20094">
    <property type="entry name" value="GWxTD_dom"/>
    <property type="match status" value="1"/>
</dbReference>
<name>A0ABR8JVB3_9BACT</name>
<dbReference type="InterPro" id="IPR030959">
    <property type="entry name" value="GWxTD_dom"/>
</dbReference>